<dbReference type="Gene3D" id="1.10.390.10">
    <property type="entry name" value="Neutral Protease Domain 2"/>
    <property type="match status" value="1"/>
</dbReference>
<dbReference type="Pfam" id="PF22544">
    <property type="entry name" value="HYDIN_VesB_CFA65-like_Ig"/>
    <property type="match status" value="4"/>
</dbReference>
<keyword evidence="9" id="KW-0862">Zinc</keyword>
<keyword evidence="7" id="KW-0732">Signal</keyword>
<organism evidence="19 20">
    <name type="scientific">Ekhidna lutea</name>
    <dbReference type="NCBI Taxonomy" id="447679"/>
    <lineage>
        <taxon>Bacteria</taxon>
        <taxon>Pseudomonadati</taxon>
        <taxon>Bacteroidota</taxon>
        <taxon>Cytophagia</taxon>
        <taxon>Cytophagales</taxon>
        <taxon>Reichenbachiellaceae</taxon>
        <taxon>Ekhidna</taxon>
    </lineage>
</organism>
<dbReference type="Gene3D" id="3.10.170.10">
    <property type="match status" value="1"/>
</dbReference>
<evidence type="ECO:0000256" key="7">
    <source>
        <dbReference type="ARBA" id="ARBA00022729"/>
    </source>
</evidence>
<feature type="domain" description="Peptidase M4" evidence="14">
    <location>
        <begin position="245"/>
        <end position="389"/>
    </location>
</feature>
<dbReference type="Proteomes" id="UP000198393">
    <property type="component" value="Unassembled WGS sequence"/>
</dbReference>
<sequence>MHHHHGPLKAFFLLSILCVTASFNQAFSQIGRSLSGDLAKQKVKFAKEVFVQNENVIKKVKFDRETRFESIQDFNASLSLSSANDLAFAKKVRDKIGYEHLKYSQKFKGYEVLGGEMIFHCKDGVVKTATGKVIQNLHVNTDPQLSEKQALEIAMKKIGAETYMWQNLENEKYLKQFSNDPNTTYFPEGKLVISQKGYNANAPFALVYQFDIYAEAPIGKYNVEIDAITGEIVNFYNKLHLTASTGQGNTLYDGAVDIDTELNVDEYSLSDLTRGDGIHTYNMGNGTNYASATPFIDSDGDFIDENQRTGVSAHYGAAATYDYFFNSFGRNSYDNSGAAINSFVHYSSNYFNAFWDGSRMTYGDGDGVTATALVSLDIVGHEITHAVTQHSANLVYAYESGALNESFSDIFGQSVEFETFPATASWNLADQIYTDGISMIRSMSDPNSQGDPDTYQGNNWEFGDFDNGGVHINSGVMNYWYFLLVDGGIGTNDNGYAYDVPSIGRSAAEQIAYRNLTVYLTSTSQYVDARVGSELAAIDLYGENSTEHLAVIEAWNAVGVPSADPVLATTDNIDFGQVPVGFTMDVEVTVTNQGNALLSISSISSNDAQFTTSTSTLNVAESSAETFVVSFTPELTGSHSASLLLTSNGGDHTITMTGNAVDPPVIEVSPASISESLFTGDSIGTVITISNTGDSDLIGTINVNEITPAYTYNYTATRSLPSNASSFDSFNEPEMIQAVSGESEEVNILVIQDYSAWGVYLNQFIIDNFGITPTVINSASLSSTDLSLFDVVLTAGDQSSTYYNAISNHKTQLEEFAQNGGVIAYLLATQGSNVEIVGDANVVYGNLEDTNIVIDDTHPITEGLPTELLGSSANHTHLENLPAGTRSLVTNEISQDTTLAVYSYGSGTVIATGMTVEFLYNNDYNSAPLLGEIIAFSIDQASSQWVSLDHSDFNIKVDSTATLNLSINAEGIYGGIYDFNVSFDSNDPSNPSIEIPVTLDVTGIPDINIPIESLDFESKFIGGTYMDSLEIENLGTDLLTITEVTSDNLVFSAYMSDAEISAEESGYLIVNYSPDAVGTQSGTITITSNDPETSSNTISISGTGQEPPVMVISPSEINLDLFTGETAIEGILLDNSDGGADLEWAIEIIDSVNIDVEFEKESFADWTLAENQDCITENVCLTRANSQGLFNIAAETSFSSNSPIGTEWARGTTENPTSEYMTWRQAVEYCPPCHLNETFSLHLIDEDIYFDVVFLSWDQGDTEGGGFSYLRSPASSGWITLEKEFGVVPAGQLDVIQASFNASGLNAGIYNSGLVFTSNDPVNHTDTVAINMNVTGIPEVEVSKTSIDFGNIYIGSDVTDSIVVSNSGTDSLIVTNASLSNTLDYSIDTTSFKVPPGESIAIKITYAPDTAEEDMATLTIENNDSDEGSIEIDLTGIGVAPPIISVDPISLEESLLTGETSIQSINIENIEGGSTLSWTIDFNYPETLTVLYKENEHLVTYESSSFKSSDNNTGLAKKGPLSIDQINSLAGNIDILAWTGYTDFSREYPNTLNAISQYFTDYTVTTTDTEDPTELGTLLGASDVFLIPEQEGGYNAYYENLSTSWSGELNDFVSNGGKIILCGSSSGAHEILNANGLMTMSFVEQSSPLLQVTDQTHPITNGLPESIAGQNATMLMNLIDVSASSLVSYEDNMVVAVKELGRGSIIYIGFDFYDYDDNAALLISNAVTYEGNSSWISSELSYGTVEVGSTQSVNINFNATALEGGTHTAELLIQSNDPSNPVIEVPITLEVTAAPDISVSSSSFDLGEVFVGQTSQMELEVNNEGTALLQVASAELSNNVDFGIDISSFDLSPGETQLITITYDPQAAGIHNSTLTITSDDHDEPTIEMSLSGESILPPVIGTSVSSIEEALEIDQTSVHELTIDNTSGGSDLTYSIDVIFENTSVTALNTTGALVSNPGVIGKKEQNITNTEDTYQSNISHPNSLTKSNFTTADIEQVLLSLNERYLEVTDLIPDRYNFYDGEYGTSISDGGGDMYDGGNYLSTDLGGNIQYTNGEILESAYLNNAQYFTVKYPGLFAFVGDVSDINTFSINGNLGADGGGSVDGSVLSIEVGGVNYLGFIKRVYNAFDPSVNHLIIIEDNGVSNHEFSLNTNDDFHQLIDIGENSNLYYLLFAGESGRYIDDTEIGNIMSSFLDIVDDRNWLSVSSSGGTISAGSSESIDVAINASELVSGNYDASIRVQSNDPANGVIDIPVALNVSKKSQSITFGTLSDKLYSESEFSLTASASSGLEIAYSSSNTEIATISGNTVQIVGVGETIITASQPGDETYSAAEDVQQTLTISKGEQSISFDELELATYGDESISLSASSTSGLAVSYSSSDESVAIIEDGIINITGVGSAIITASQGGDENYEAAESIEQTLVVNKGVQDIVFSEIDNKIYGDEPFELIASGGGSGNEIIFTSSNPDIVSISGTEAIIMSAGEVSIIASQAGNDLYQDAQSIERIVVVEKATQELSMEPMSDKIYGDDPFELDAWSSSGLDVTLTSSDTSVAMVEGHIVNIVGAGNATITATQDGNNNYKSAKSISEPLVVNKSNQQISFDAISTKFYGSADFELSVSSSSSLPVTLSSSDTSVAKINDGVVSLLNAGLTIITAVQEGDQNYNAAIDVQQVLHVERSNQEITVNEIPDKVYGDEPFSIEATGGDSGNPVTITSSDTTIISVTGNLATILGAGNVILTLQQSGNANYADATKIESVTISKADQEISFEQIPDYDLNTSNDPVELNASTSSGLEVSYSISGPASLDGTMLIMNDAGIVTVVASQNGNRNFNAASNAIVSFEVIGIVLGLDEEVSILMYPNPASEFIYFENLKNLNGVEAQILSLDGRIIQTSGINNQKIDLSNLKTGIYMILLKQDENIIYKSRLVVE</sequence>
<evidence type="ECO:0000259" key="18">
    <source>
        <dbReference type="Pfam" id="PF22544"/>
    </source>
</evidence>
<comment type="similarity">
    <text evidence="3">Belongs to the peptidase M4 family.</text>
</comment>
<feature type="domain" description="Peptidase M4 C-terminal" evidence="15">
    <location>
        <begin position="392"/>
        <end position="560"/>
    </location>
</feature>
<evidence type="ECO:0000259" key="16">
    <source>
        <dbReference type="Pfam" id="PF07504"/>
    </source>
</evidence>
<dbReference type="SUPFAM" id="SSF55486">
    <property type="entry name" value="Metalloproteases ('zincins'), catalytic domain"/>
    <property type="match status" value="1"/>
</dbReference>
<dbReference type="GO" id="GO:0005737">
    <property type="term" value="C:cytoplasm"/>
    <property type="evidence" value="ECO:0007669"/>
    <property type="project" value="UniProtKB-SubCell"/>
</dbReference>
<dbReference type="GO" id="GO:0004222">
    <property type="term" value="F:metalloendopeptidase activity"/>
    <property type="evidence" value="ECO:0007669"/>
    <property type="project" value="InterPro"/>
</dbReference>
<dbReference type="Gene3D" id="3.10.450.490">
    <property type="match status" value="1"/>
</dbReference>
<dbReference type="PANTHER" id="PTHR33794">
    <property type="entry name" value="BACILLOLYSIN"/>
    <property type="match status" value="1"/>
</dbReference>
<dbReference type="SUPFAM" id="SSF49373">
    <property type="entry name" value="Invasin/intimin cell-adhesion fragments"/>
    <property type="match status" value="3"/>
</dbReference>
<evidence type="ECO:0000256" key="6">
    <source>
        <dbReference type="ARBA" id="ARBA00022723"/>
    </source>
</evidence>
<dbReference type="Pfam" id="PF02868">
    <property type="entry name" value="Peptidase_M4_C"/>
    <property type="match status" value="1"/>
</dbReference>
<dbReference type="Pfam" id="PF18962">
    <property type="entry name" value="Por_Secre_tail"/>
    <property type="match status" value="1"/>
</dbReference>
<dbReference type="GO" id="GO:0046872">
    <property type="term" value="F:metal ion binding"/>
    <property type="evidence" value="ECO:0007669"/>
    <property type="project" value="UniProtKB-KW"/>
</dbReference>
<evidence type="ECO:0000256" key="8">
    <source>
        <dbReference type="ARBA" id="ARBA00022801"/>
    </source>
</evidence>
<dbReference type="InterPro" id="IPR013856">
    <property type="entry name" value="Peptidase_M4_domain"/>
</dbReference>
<dbReference type="InterPro" id="IPR013783">
    <property type="entry name" value="Ig-like_fold"/>
</dbReference>
<protein>
    <submittedName>
        <fullName evidence="19">Por secretion system C-terminal sorting domain-containing protein</fullName>
    </submittedName>
</protein>
<dbReference type="PRINTS" id="PR00730">
    <property type="entry name" value="THERMOLYSIN"/>
</dbReference>
<feature type="domain" description="Secretion system C-terminal sorting" evidence="17">
    <location>
        <begin position="2856"/>
        <end position="2925"/>
    </location>
</feature>
<dbReference type="InterPro" id="IPR008964">
    <property type="entry name" value="Invasin/intimin_cell_adhesion"/>
</dbReference>
<keyword evidence="10" id="KW-0482">Metalloprotease</keyword>
<dbReference type="Gene3D" id="2.60.40.1080">
    <property type="match status" value="4"/>
</dbReference>
<proteinExistence type="inferred from homology"/>
<feature type="domain" description="HYDIN/VesB/CFA65-like Ig-like" evidence="18">
    <location>
        <begin position="1338"/>
        <end position="1428"/>
    </location>
</feature>
<dbReference type="GO" id="GO:0006508">
    <property type="term" value="P:proteolysis"/>
    <property type="evidence" value="ECO:0007669"/>
    <property type="project" value="UniProtKB-KW"/>
</dbReference>
<keyword evidence="5" id="KW-0645">Protease</keyword>
<dbReference type="Pfam" id="PF01447">
    <property type="entry name" value="Peptidase_M4"/>
    <property type="match status" value="1"/>
</dbReference>
<evidence type="ECO:0000256" key="12">
    <source>
        <dbReference type="ARBA" id="ARBA00023273"/>
    </source>
</evidence>
<dbReference type="SUPFAM" id="SSF52317">
    <property type="entry name" value="Class I glutamine amidotransferase-like"/>
    <property type="match status" value="2"/>
</dbReference>
<comment type="subcellular location">
    <subcellularLocation>
        <location evidence="1">Cell projection</location>
        <location evidence="1">Cilium</location>
    </subcellularLocation>
    <subcellularLocation>
        <location evidence="2">Cytoplasm</location>
    </subcellularLocation>
</comment>
<dbReference type="InterPro" id="IPR027268">
    <property type="entry name" value="Peptidase_M4/M1_CTD_sf"/>
</dbReference>
<evidence type="ECO:0000313" key="19">
    <source>
        <dbReference type="EMBL" id="SNT28336.1"/>
    </source>
</evidence>
<feature type="active site" evidence="13">
    <location>
        <position position="382"/>
    </location>
</feature>
<accession>A0A239LCG9</accession>
<dbReference type="EMBL" id="FZPD01000005">
    <property type="protein sequence ID" value="SNT28336.1"/>
    <property type="molecule type" value="Genomic_DNA"/>
</dbReference>
<feature type="domain" description="HYDIN/VesB/CFA65-like Ig-like" evidence="18">
    <location>
        <begin position="1012"/>
        <end position="1102"/>
    </location>
</feature>
<keyword evidence="11" id="KW-0969">Cilium</keyword>
<evidence type="ECO:0000256" key="9">
    <source>
        <dbReference type="ARBA" id="ARBA00022833"/>
    </source>
</evidence>
<dbReference type="InterPro" id="IPR029062">
    <property type="entry name" value="Class_I_gatase-like"/>
</dbReference>
<dbReference type="InterPro" id="IPR050728">
    <property type="entry name" value="Zinc_Metalloprotease_M4"/>
</dbReference>
<dbReference type="OrthoDB" id="291295at2"/>
<evidence type="ECO:0000259" key="17">
    <source>
        <dbReference type="Pfam" id="PF18962"/>
    </source>
</evidence>
<dbReference type="Pfam" id="PF07504">
    <property type="entry name" value="FTP"/>
    <property type="match status" value="1"/>
</dbReference>
<evidence type="ECO:0000256" key="3">
    <source>
        <dbReference type="ARBA" id="ARBA00009388"/>
    </source>
</evidence>
<keyword evidence="6" id="KW-0479">Metal-binding</keyword>
<dbReference type="InterPro" id="IPR053879">
    <property type="entry name" value="HYDIN_VesB_CFA65-like_Ig"/>
</dbReference>
<evidence type="ECO:0000259" key="14">
    <source>
        <dbReference type="Pfam" id="PF01447"/>
    </source>
</evidence>
<dbReference type="InterPro" id="IPR023612">
    <property type="entry name" value="Peptidase_M4"/>
</dbReference>
<evidence type="ECO:0000313" key="20">
    <source>
        <dbReference type="Proteomes" id="UP000198393"/>
    </source>
</evidence>
<evidence type="ECO:0000256" key="4">
    <source>
        <dbReference type="ARBA" id="ARBA00022490"/>
    </source>
</evidence>
<dbReference type="CDD" id="cd09597">
    <property type="entry name" value="M4_TLP"/>
    <property type="match status" value="1"/>
</dbReference>
<evidence type="ECO:0000256" key="13">
    <source>
        <dbReference type="PIRSR" id="PIRSR623612-1"/>
    </source>
</evidence>
<evidence type="ECO:0000259" key="15">
    <source>
        <dbReference type="Pfam" id="PF02868"/>
    </source>
</evidence>
<gene>
    <name evidence="19" type="ORF">SAMN05421640_3167</name>
</gene>
<name>A0A239LCG9_EKHLU</name>
<reference evidence="19 20" key="1">
    <citation type="submission" date="2017-06" db="EMBL/GenBank/DDBJ databases">
        <authorList>
            <person name="Kim H.J."/>
            <person name="Triplett B.A."/>
        </authorList>
    </citation>
    <scope>NUCLEOTIDE SEQUENCE [LARGE SCALE GENOMIC DNA]</scope>
    <source>
        <strain evidence="19 20">DSM 19307</strain>
    </source>
</reference>
<keyword evidence="20" id="KW-1185">Reference proteome</keyword>
<feature type="domain" description="HYDIN/VesB/CFA65-like Ig-like" evidence="18">
    <location>
        <begin position="1795"/>
        <end position="1893"/>
    </location>
</feature>
<evidence type="ECO:0000256" key="1">
    <source>
        <dbReference type="ARBA" id="ARBA00004138"/>
    </source>
</evidence>
<dbReference type="InterPro" id="IPR011096">
    <property type="entry name" value="FTP_domain"/>
</dbReference>
<dbReference type="NCBIfam" id="NF012200">
    <property type="entry name" value="choice_anch_D"/>
    <property type="match status" value="4"/>
</dbReference>
<feature type="domain" description="HYDIN/VesB/CFA65-like Ig-like" evidence="18">
    <location>
        <begin position="569"/>
        <end position="657"/>
    </location>
</feature>
<keyword evidence="8" id="KW-0378">Hydrolase</keyword>
<evidence type="ECO:0000256" key="5">
    <source>
        <dbReference type="ARBA" id="ARBA00022670"/>
    </source>
</evidence>
<dbReference type="PANTHER" id="PTHR33794:SF1">
    <property type="entry name" value="BACILLOLYSIN"/>
    <property type="match status" value="1"/>
</dbReference>
<dbReference type="InterPro" id="IPR026444">
    <property type="entry name" value="Secre_tail"/>
</dbReference>
<evidence type="ECO:0000256" key="2">
    <source>
        <dbReference type="ARBA" id="ARBA00004496"/>
    </source>
</evidence>
<dbReference type="Gene3D" id="2.60.40.10">
    <property type="entry name" value="Immunoglobulins"/>
    <property type="match status" value="6"/>
</dbReference>
<keyword evidence="12" id="KW-0966">Cell projection</keyword>
<keyword evidence="4" id="KW-0963">Cytoplasm</keyword>
<dbReference type="RefSeq" id="WP_089357843.1">
    <property type="nucleotide sequence ID" value="NZ_FZPD01000005.1"/>
</dbReference>
<feature type="active site" description="Proton donor" evidence="13">
    <location>
        <position position="471"/>
    </location>
</feature>
<evidence type="ECO:0000256" key="11">
    <source>
        <dbReference type="ARBA" id="ARBA00023069"/>
    </source>
</evidence>
<feature type="domain" description="FTP" evidence="16">
    <location>
        <begin position="86"/>
        <end position="132"/>
    </location>
</feature>
<dbReference type="InterPro" id="IPR001570">
    <property type="entry name" value="Peptidase_M4_C_domain"/>
</dbReference>
<dbReference type="NCBIfam" id="TIGR04183">
    <property type="entry name" value="Por_Secre_tail"/>
    <property type="match status" value="1"/>
</dbReference>
<evidence type="ECO:0000256" key="10">
    <source>
        <dbReference type="ARBA" id="ARBA00023049"/>
    </source>
</evidence>